<protein>
    <submittedName>
        <fullName evidence="2">Uncharacterized protein</fullName>
    </submittedName>
</protein>
<evidence type="ECO:0000256" key="1">
    <source>
        <dbReference type="SAM" id="Phobius"/>
    </source>
</evidence>
<evidence type="ECO:0000313" key="2">
    <source>
        <dbReference type="EMBL" id="RRJ91005.1"/>
    </source>
</evidence>
<reference evidence="2 3" key="1">
    <citation type="submission" date="2018-11" db="EMBL/GenBank/DDBJ databases">
        <title>Flavobacterium sp. nov., YIM 102701-2 draft genome.</title>
        <authorList>
            <person name="Li G."/>
            <person name="Jiang Y."/>
        </authorList>
    </citation>
    <scope>NUCLEOTIDE SEQUENCE [LARGE SCALE GENOMIC DNA]</scope>
    <source>
        <strain evidence="2 3">YIM 102701-2</strain>
    </source>
</reference>
<organism evidence="2 3">
    <name type="scientific">Paenimyroides tangerinum</name>
    <dbReference type="NCBI Taxonomy" id="2488728"/>
    <lineage>
        <taxon>Bacteria</taxon>
        <taxon>Pseudomonadati</taxon>
        <taxon>Bacteroidota</taxon>
        <taxon>Flavobacteriia</taxon>
        <taxon>Flavobacteriales</taxon>
        <taxon>Flavobacteriaceae</taxon>
        <taxon>Paenimyroides</taxon>
    </lineage>
</organism>
<evidence type="ECO:0000313" key="3">
    <source>
        <dbReference type="Proteomes" id="UP000275719"/>
    </source>
</evidence>
<sequence>MAKENNDRRNFILMLIFLGLVLISSVLIFDWVMSKESKLEQTEPETFETPEQAYLETKEILFDVSSKINKGIYSLEKINSIKN</sequence>
<keyword evidence="3" id="KW-1185">Reference proteome</keyword>
<feature type="transmembrane region" description="Helical" evidence="1">
    <location>
        <begin position="12"/>
        <end position="33"/>
    </location>
</feature>
<dbReference type="RefSeq" id="WP_125018742.1">
    <property type="nucleotide sequence ID" value="NZ_RQVQ01000013.1"/>
</dbReference>
<comment type="caution">
    <text evidence="2">The sequence shown here is derived from an EMBL/GenBank/DDBJ whole genome shotgun (WGS) entry which is preliminary data.</text>
</comment>
<accession>A0A3P3W749</accession>
<keyword evidence="1" id="KW-0812">Transmembrane</keyword>
<gene>
    <name evidence="2" type="ORF">EG240_07330</name>
</gene>
<dbReference type="AlphaFoldDB" id="A0A3P3W749"/>
<dbReference type="Proteomes" id="UP000275719">
    <property type="component" value="Unassembled WGS sequence"/>
</dbReference>
<dbReference type="EMBL" id="RQVQ01000013">
    <property type="protein sequence ID" value="RRJ91005.1"/>
    <property type="molecule type" value="Genomic_DNA"/>
</dbReference>
<proteinExistence type="predicted"/>
<keyword evidence="1" id="KW-1133">Transmembrane helix</keyword>
<name>A0A3P3W749_9FLAO</name>
<keyword evidence="1" id="KW-0472">Membrane</keyword>